<evidence type="ECO:0000256" key="7">
    <source>
        <dbReference type="ARBA" id="ARBA00022692"/>
    </source>
</evidence>
<dbReference type="RefSeq" id="WP_003568007.1">
    <property type="nucleotide sequence ID" value="NC_014334.2"/>
</dbReference>
<comment type="subunit">
    <text evidence="2">Homodimer.</text>
</comment>
<evidence type="ECO:0000256" key="1">
    <source>
        <dbReference type="ARBA" id="ARBA00004651"/>
    </source>
</evidence>
<keyword evidence="5" id="KW-0762">Sugar transport</keyword>
<dbReference type="PANTHER" id="PTHR33843:SF4">
    <property type="entry name" value="ASCORBATE-SPECIFIC PTS SYSTEM EIIC COMPONENT"/>
    <property type="match status" value="1"/>
</dbReference>
<proteinExistence type="inferred from homology"/>
<dbReference type="InterPro" id="IPR051562">
    <property type="entry name" value="Ascorbate-PTS_EIIC"/>
</dbReference>
<keyword evidence="4" id="KW-1003">Cell membrane</keyword>
<dbReference type="GO" id="GO:0005886">
    <property type="term" value="C:plasma membrane"/>
    <property type="evidence" value="ECO:0007669"/>
    <property type="project" value="UniProtKB-SubCell"/>
</dbReference>
<accession>A0A1J3C6L8</accession>
<keyword evidence="8 14" id="KW-1133">Transmembrane helix</keyword>
<feature type="transmembrane region" description="Helical" evidence="14">
    <location>
        <begin position="250"/>
        <end position="270"/>
    </location>
</feature>
<dbReference type="OrthoDB" id="9796178at2"/>
<dbReference type="GeneID" id="57091301"/>
<dbReference type="Proteomes" id="UP000237433">
    <property type="component" value="Unassembled WGS sequence"/>
</dbReference>
<gene>
    <name evidence="15" type="ORF">ACX51_04550</name>
</gene>
<keyword evidence="9 14" id="KW-0472">Membrane</keyword>
<evidence type="ECO:0000313" key="16">
    <source>
        <dbReference type="Proteomes" id="UP000237433"/>
    </source>
</evidence>
<dbReference type="EMBL" id="LGIY01000004">
    <property type="protein sequence ID" value="POE43787.1"/>
    <property type="molecule type" value="Genomic_DNA"/>
</dbReference>
<feature type="transmembrane region" description="Helical" evidence="14">
    <location>
        <begin position="142"/>
        <end position="163"/>
    </location>
</feature>
<feature type="transmembrane region" description="Helical" evidence="14">
    <location>
        <begin position="219"/>
        <end position="238"/>
    </location>
</feature>
<feature type="transmembrane region" description="Helical" evidence="14">
    <location>
        <begin position="305"/>
        <end position="333"/>
    </location>
</feature>
<sequence length="419" mass="44643">MHFLVSLLSTPAILLAVVSFIGLCAQHKHPTEIFTGTAKTAIGFLIFGVGAATMTGALQNFNTMFTKGFHLVGVIASPEAATALAQNKYGFIVSMTLISGFVMNLVFARITPFKNVFFTGGHSLFFACVLALVLKANGIGNTWAIIIGGTLLGFMSAFLPQLCQPFMRKITGGDFQAIGHFNMIGYALSGLLGGIFKKHADETTENIKFPKWLSFFKDFLMGVAFVMLILFYVAAIAAGKTEVQKIAGTVDWLVFPLIQALTFTAGISVLMTGVRMFLAEITAAFVAISDKFIPGSRPALDVPTIFPFAPTAVLVGFLSSYAAGLIAIVIMVIFHFPMVIIPAAHICFFSGGTAGIFGNSTGGWRGAILGSFVVGLLLAFLPVLLYPTLSGLGITTSTFPNVDYNVVGSLLNGFLHLFH</sequence>
<dbReference type="KEGG" id="lcz:LCAZH_2712"/>
<evidence type="ECO:0000256" key="10">
    <source>
        <dbReference type="ARBA" id="ARBA00037387"/>
    </source>
</evidence>
<keyword evidence="6" id="KW-0598">Phosphotransferase system</keyword>
<feature type="transmembrane region" description="Helical" evidence="14">
    <location>
        <begin position="40"/>
        <end position="61"/>
    </location>
</feature>
<name>A0A1J3C6L8_LACPA</name>
<evidence type="ECO:0000313" key="15">
    <source>
        <dbReference type="EMBL" id="POE43787.1"/>
    </source>
</evidence>
<dbReference type="InterPro" id="IPR004703">
    <property type="entry name" value="PTS_sugar-sp_permease"/>
</dbReference>
<reference evidence="15 16" key="1">
    <citation type="journal article" date="2015" name="J. Am. Soc. Brew. Chem.">
        <title>Dissolved carbon dioxide selects for lactic acid bacteria able to grow in and spoil packaged beer.</title>
        <authorList>
            <person name="Bergsveinson J."/>
            <person name="Redekop A."/>
            <person name="Zoerb S."/>
            <person name="Ziola B."/>
        </authorList>
    </citation>
    <scope>NUCLEOTIDE SEQUENCE [LARGE SCALE GENOMIC DNA]</scope>
    <source>
        <strain evidence="15 16">CCC B1205</strain>
    </source>
</reference>
<comment type="similarity">
    <text evidence="11">Belongs to the UlaA family.</text>
</comment>
<evidence type="ECO:0000256" key="14">
    <source>
        <dbReference type="SAM" id="Phobius"/>
    </source>
</evidence>
<protein>
    <recommendedName>
        <fullName evidence="12">Ascorbate-specific PTS system EIIC component</fullName>
    </recommendedName>
    <alternativeName>
        <fullName evidence="13">Ascorbate-specific permease IIC component UlaA</fullName>
    </alternativeName>
</protein>
<evidence type="ECO:0000256" key="8">
    <source>
        <dbReference type="ARBA" id="ARBA00022989"/>
    </source>
</evidence>
<evidence type="ECO:0000256" key="2">
    <source>
        <dbReference type="ARBA" id="ARBA00011738"/>
    </source>
</evidence>
<accession>S4ZT07</accession>
<dbReference type="GO" id="GO:0009401">
    <property type="term" value="P:phosphoenolpyruvate-dependent sugar phosphotransferase system"/>
    <property type="evidence" value="ECO:0007669"/>
    <property type="project" value="UniProtKB-KW"/>
</dbReference>
<evidence type="ECO:0000256" key="3">
    <source>
        <dbReference type="ARBA" id="ARBA00022448"/>
    </source>
</evidence>
<feature type="transmembrane region" description="Helical" evidence="14">
    <location>
        <begin position="115"/>
        <end position="136"/>
    </location>
</feature>
<evidence type="ECO:0000256" key="12">
    <source>
        <dbReference type="ARBA" id="ARBA00039702"/>
    </source>
</evidence>
<evidence type="ECO:0000256" key="13">
    <source>
        <dbReference type="ARBA" id="ARBA00042859"/>
    </source>
</evidence>
<keyword evidence="7 14" id="KW-0812">Transmembrane</keyword>
<accession>A0A0E2LY99</accession>
<dbReference type="PANTHER" id="PTHR33843">
    <property type="entry name" value="ASCORBATE-SPECIFIC PTS SYSTEM EIIC COMPONENT"/>
    <property type="match status" value="1"/>
</dbReference>
<evidence type="ECO:0000256" key="6">
    <source>
        <dbReference type="ARBA" id="ARBA00022683"/>
    </source>
</evidence>
<dbReference type="Pfam" id="PF03611">
    <property type="entry name" value="EIIC-GAT"/>
    <property type="match status" value="1"/>
</dbReference>
<organism evidence="15 16">
    <name type="scientific">Lacticaseibacillus paracasei</name>
    <name type="common">Lactobacillus paracasei</name>
    <dbReference type="NCBI Taxonomy" id="1597"/>
    <lineage>
        <taxon>Bacteria</taxon>
        <taxon>Bacillati</taxon>
        <taxon>Bacillota</taxon>
        <taxon>Bacilli</taxon>
        <taxon>Lactobacillales</taxon>
        <taxon>Lactobacillaceae</taxon>
        <taxon>Lacticaseibacillus</taxon>
    </lineage>
</organism>
<evidence type="ECO:0000256" key="5">
    <source>
        <dbReference type="ARBA" id="ARBA00022597"/>
    </source>
</evidence>
<keyword evidence="3" id="KW-0813">Transport</keyword>
<comment type="function">
    <text evidence="10">The phosphoenolpyruvate-dependent sugar phosphotransferase system (sugar PTS), a major carbohydrate active transport system, catalyzes the phosphorylation of incoming sugar substrates concomitantly with their translocation across the cell membrane. The enzyme II UlaABC PTS system is involved in ascorbate transport.</text>
</comment>
<comment type="caution">
    <text evidence="15">The sequence shown here is derived from an EMBL/GenBank/DDBJ whole genome shotgun (WGS) entry which is preliminary data.</text>
</comment>
<evidence type="ECO:0000256" key="9">
    <source>
        <dbReference type="ARBA" id="ARBA00023136"/>
    </source>
</evidence>
<evidence type="ECO:0000256" key="11">
    <source>
        <dbReference type="ARBA" id="ARBA00038218"/>
    </source>
</evidence>
<dbReference type="AlphaFoldDB" id="A0A1J3C6L8"/>
<feature type="transmembrane region" description="Helical" evidence="14">
    <location>
        <begin position="175"/>
        <end position="196"/>
    </location>
</feature>
<dbReference type="KEGG" id="lcl:LOCK919_2963"/>
<evidence type="ECO:0000256" key="4">
    <source>
        <dbReference type="ARBA" id="ARBA00022475"/>
    </source>
</evidence>
<feature type="transmembrane region" description="Helical" evidence="14">
    <location>
        <begin position="91"/>
        <end position="108"/>
    </location>
</feature>
<dbReference type="NCBIfam" id="NF009553">
    <property type="entry name" value="PRK12997.1-5"/>
    <property type="match status" value="1"/>
</dbReference>
<feature type="transmembrane region" description="Helical" evidence="14">
    <location>
        <begin position="369"/>
        <end position="389"/>
    </location>
</feature>
<feature type="transmembrane region" description="Helical" evidence="14">
    <location>
        <begin position="339"/>
        <end position="357"/>
    </location>
</feature>
<accession>K6Q6Z0</accession>
<comment type="subcellular location">
    <subcellularLocation>
        <location evidence="1">Cell membrane</location>
        <topology evidence="1">Multi-pass membrane protein</topology>
    </subcellularLocation>
</comment>